<comment type="caution">
    <text evidence="2">The sequence shown here is derived from an EMBL/GenBank/DDBJ whole genome shotgun (WGS) entry which is preliminary data.</text>
</comment>
<organism evidence="2 3">
    <name type="scientific">Mariprofundus ferrooxydans PV-1</name>
    <dbReference type="NCBI Taxonomy" id="314345"/>
    <lineage>
        <taxon>Bacteria</taxon>
        <taxon>Pseudomonadati</taxon>
        <taxon>Pseudomonadota</taxon>
        <taxon>Candidatius Mariprofundia</taxon>
        <taxon>Mariprofundales</taxon>
        <taxon>Mariprofundaceae</taxon>
        <taxon>Mariprofundus</taxon>
    </lineage>
</organism>
<reference evidence="2 3" key="1">
    <citation type="submission" date="2006-09" db="EMBL/GenBank/DDBJ databases">
        <authorList>
            <person name="Emerson D."/>
            <person name="Ferriera S."/>
            <person name="Johnson J."/>
            <person name="Kravitz S."/>
            <person name="Halpern A."/>
            <person name="Remington K."/>
            <person name="Beeson K."/>
            <person name="Tran B."/>
            <person name="Rogers Y.-H."/>
            <person name="Friedman R."/>
            <person name="Venter J.C."/>
        </authorList>
    </citation>
    <scope>NUCLEOTIDE SEQUENCE [LARGE SCALE GENOMIC DNA]</scope>
    <source>
        <strain evidence="2 3">PV-1</strain>
    </source>
</reference>
<evidence type="ECO:0000313" key="3">
    <source>
        <dbReference type="Proteomes" id="UP000005297"/>
    </source>
</evidence>
<protein>
    <recommendedName>
        <fullName evidence="4">Lipoprotein</fullName>
    </recommendedName>
</protein>
<evidence type="ECO:0008006" key="4">
    <source>
        <dbReference type="Google" id="ProtNLM"/>
    </source>
</evidence>
<keyword evidence="3" id="KW-1185">Reference proteome</keyword>
<feature type="chain" id="PRO_5004171285" description="Lipoprotein" evidence="1">
    <location>
        <begin position="26"/>
        <end position="246"/>
    </location>
</feature>
<dbReference type="EMBL" id="AATS01000016">
    <property type="protein sequence ID" value="EAU53839.1"/>
    <property type="molecule type" value="Genomic_DNA"/>
</dbReference>
<dbReference type="InParanoid" id="Q0EX35"/>
<dbReference type="Proteomes" id="UP000005297">
    <property type="component" value="Unassembled WGS sequence"/>
</dbReference>
<dbReference type="OrthoDB" id="7572412at2"/>
<dbReference type="PROSITE" id="PS51257">
    <property type="entry name" value="PROKAR_LIPOPROTEIN"/>
    <property type="match status" value="1"/>
</dbReference>
<feature type="signal peptide" evidence="1">
    <location>
        <begin position="1"/>
        <end position="25"/>
    </location>
</feature>
<gene>
    <name evidence="2" type="ORF">SPV1_12732</name>
</gene>
<dbReference type="RefSeq" id="WP_009850057.1">
    <property type="nucleotide sequence ID" value="NZ_DS022294.1"/>
</dbReference>
<dbReference type="AlphaFoldDB" id="Q0EX35"/>
<evidence type="ECO:0000313" key="2">
    <source>
        <dbReference type="EMBL" id="EAU53839.1"/>
    </source>
</evidence>
<dbReference type="STRING" id="314344.AL013_08800"/>
<sequence length="246" mass="27482">MKQLNRYRRVLLPSLLLILSGCVTAQDAMDSDPTGVLKAFATKATATPADLMNDRMLHADQASDRIKARNSLISEFIEDSNLVCNHRLAGLSKQIKRWSLESHHRDKLAALLTDGMARRTLDYINPDMVLDQPAIAAEPKQQLVEAMIAVITKQREAIRTTMLAREEMDIHRYTLKQALQDVYTYHLTCSAELGLSGVIHNASPHMTPEAKKATIDSLIQLRQTLIQQGISTRAVQKKIDAVIMAD</sequence>
<proteinExistence type="predicted"/>
<dbReference type="HOGENOM" id="CLU_1128012_0_0_0"/>
<name>Q0EX35_9PROT</name>
<keyword evidence="1" id="KW-0732">Signal</keyword>
<accession>Q0EX35</accession>
<evidence type="ECO:0000256" key="1">
    <source>
        <dbReference type="SAM" id="SignalP"/>
    </source>
</evidence>